<dbReference type="InterPro" id="IPR003594">
    <property type="entry name" value="HATPase_dom"/>
</dbReference>
<dbReference type="PROSITE" id="PS50109">
    <property type="entry name" value="HIS_KIN"/>
    <property type="match status" value="1"/>
</dbReference>
<keyword evidence="9" id="KW-1133">Transmembrane helix</keyword>
<dbReference type="Proteomes" id="UP000186074">
    <property type="component" value="Chromosome"/>
</dbReference>
<dbReference type="SUPFAM" id="SSF55874">
    <property type="entry name" value="ATPase domain of HSP90 chaperone/DNA topoisomerase II/histidine kinase"/>
    <property type="match status" value="1"/>
</dbReference>
<keyword evidence="6" id="KW-0418">Kinase</keyword>
<gene>
    <name evidence="11" type="ORF">LPB137_04155</name>
</gene>
<evidence type="ECO:0000256" key="7">
    <source>
        <dbReference type="ARBA" id="ARBA00022840"/>
    </source>
</evidence>
<dbReference type="GO" id="GO:0005524">
    <property type="term" value="F:ATP binding"/>
    <property type="evidence" value="ECO:0007669"/>
    <property type="project" value="UniProtKB-KW"/>
</dbReference>
<dbReference type="PANTHER" id="PTHR43065:SF46">
    <property type="entry name" value="C4-DICARBOXYLATE TRANSPORT SENSOR PROTEIN DCTB"/>
    <property type="match status" value="1"/>
</dbReference>
<sequence>MIKSFRIKNLYIIIGGLLIIAYILLLISTTYLDQKKIEQYQSKEIQSHIKTKAVTLEYFFNSIKKDFNDISNKKEIYTYFQNKDLGMSMQYGLKASLLRIDRILKYNIDIKNINGIKSFKEINIYTKDNKVLSTSNIDNLIDLKNLDLKEDAEYNEARFIIKKNENKIDVYLYKNIYFKNQSTAKIIASININTIFKKLIQLDNTLALYSMEGYLENDLSSLNKNSYFDINIKNTPFILRGINQINTNRSFFSKWFVLFLALLALPILVVLYFLILLNNKNIKLNEEKNIVKVMLQQSKMAAMGEMISNIAHQWRQPLSVISAGATGMKVNKEYGVLNDESFYETCENININAQYLSKTIDDFRNFILGDRQKTKFLLNENINNFNNLVEGVVKNHKINLILDTSSNIEIMGYPNELIQCFINIFNNSKDAFVENNIKNKFVFISTSIENNKAIIKIKDNAGGIDDKVLPRIFEPYFTTKHQLQGTGIGLHMTYSLIVEGMKGTINTNNLSYKYKSKNQKGVEFIITLPIK</sequence>
<accession>A0A1P8KKK2</accession>
<evidence type="ECO:0000256" key="9">
    <source>
        <dbReference type="SAM" id="Phobius"/>
    </source>
</evidence>
<dbReference type="EC" id="2.7.13.3" evidence="2"/>
<feature type="transmembrane region" description="Helical" evidence="9">
    <location>
        <begin position="12"/>
        <end position="32"/>
    </location>
</feature>
<evidence type="ECO:0000256" key="8">
    <source>
        <dbReference type="ARBA" id="ARBA00023012"/>
    </source>
</evidence>
<feature type="transmembrane region" description="Helical" evidence="9">
    <location>
        <begin position="255"/>
        <end position="277"/>
    </location>
</feature>
<feature type="domain" description="Histidine kinase" evidence="10">
    <location>
        <begin position="309"/>
        <end position="531"/>
    </location>
</feature>
<dbReference type="STRING" id="1850254.LPB137_04155"/>
<evidence type="ECO:0000256" key="6">
    <source>
        <dbReference type="ARBA" id="ARBA00022777"/>
    </source>
</evidence>
<keyword evidence="12" id="KW-1185">Reference proteome</keyword>
<dbReference type="CDD" id="cd00082">
    <property type="entry name" value="HisKA"/>
    <property type="match status" value="1"/>
</dbReference>
<dbReference type="InterPro" id="IPR036097">
    <property type="entry name" value="HisK_dim/P_sf"/>
</dbReference>
<protein>
    <recommendedName>
        <fullName evidence="2">histidine kinase</fullName>
        <ecNumber evidence="2">2.7.13.3</ecNumber>
    </recommendedName>
</protein>
<keyword evidence="5" id="KW-0547">Nucleotide-binding</keyword>
<dbReference type="InterPro" id="IPR003661">
    <property type="entry name" value="HisK_dim/P_dom"/>
</dbReference>
<dbReference type="InterPro" id="IPR036890">
    <property type="entry name" value="HATPase_C_sf"/>
</dbReference>
<dbReference type="RefSeq" id="WP_076084754.1">
    <property type="nucleotide sequence ID" value="NZ_CP019070.1"/>
</dbReference>
<dbReference type="InterPro" id="IPR004358">
    <property type="entry name" value="Sig_transdc_His_kin-like_C"/>
</dbReference>
<dbReference type="SUPFAM" id="SSF47384">
    <property type="entry name" value="Homodimeric domain of signal transducing histidine kinase"/>
    <property type="match status" value="1"/>
</dbReference>
<dbReference type="EMBL" id="CP019070">
    <property type="protein sequence ID" value="APW65088.1"/>
    <property type="molecule type" value="Genomic_DNA"/>
</dbReference>
<reference evidence="11 12" key="1">
    <citation type="submission" date="2017-01" db="EMBL/GenBank/DDBJ databases">
        <title>Genome sequencing of Arcobacter sp. LPB0137.</title>
        <authorList>
            <person name="Lee G.-W."/>
            <person name="Yi H."/>
        </authorList>
    </citation>
    <scope>NUCLEOTIDE SEQUENCE [LARGE SCALE GENOMIC DNA]</scope>
    <source>
        <strain evidence="11 12">LPB0137</strain>
    </source>
</reference>
<dbReference type="AlphaFoldDB" id="A0A1P8KKK2"/>
<dbReference type="PRINTS" id="PR00344">
    <property type="entry name" value="BCTRLSENSOR"/>
</dbReference>
<keyword evidence="8" id="KW-0902">Two-component regulatory system</keyword>
<evidence type="ECO:0000256" key="3">
    <source>
        <dbReference type="ARBA" id="ARBA00022553"/>
    </source>
</evidence>
<evidence type="ECO:0000256" key="5">
    <source>
        <dbReference type="ARBA" id="ARBA00022741"/>
    </source>
</evidence>
<evidence type="ECO:0000313" key="12">
    <source>
        <dbReference type="Proteomes" id="UP000186074"/>
    </source>
</evidence>
<dbReference type="Pfam" id="PF02518">
    <property type="entry name" value="HATPase_c"/>
    <property type="match status" value="1"/>
</dbReference>
<evidence type="ECO:0000256" key="4">
    <source>
        <dbReference type="ARBA" id="ARBA00022679"/>
    </source>
</evidence>
<name>A0A1P8KKK2_9BACT</name>
<evidence type="ECO:0000256" key="1">
    <source>
        <dbReference type="ARBA" id="ARBA00000085"/>
    </source>
</evidence>
<keyword evidence="9" id="KW-0472">Membrane</keyword>
<keyword evidence="7" id="KW-0067">ATP-binding</keyword>
<dbReference type="PANTHER" id="PTHR43065">
    <property type="entry name" value="SENSOR HISTIDINE KINASE"/>
    <property type="match status" value="1"/>
</dbReference>
<keyword evidence="3" id="KW-0597">Phosphoprotein</keyword>
<comment type="catalytic activity">
    <reaction evidence="1">
        <text>ATP + protein L-histidine = ADP + protein N-phospho-L-histidine.</text>
        <dbReference type="EC" id="2.7.13.3"/>
    </reaction>
</comment>
<keyword evidence="9" id="KW-0812">Transmembrane</keyword>
<keyword evidence="4" id="KW-0808">Transferase</keyword>
<dbReference type="InterPro" id="IPR005467">
    <property type="entry name" value="His_kinase_dom"/>
</dbReference>
<dbReference type="Gene3D" id="3.30.565.10">
    <property type="entry name" value="Histidine kinase-like ATPase, C-terminal domain"/>
    <property type="match status" value="1"/>
</dbReference>
<evidence type="ECO:0000256" key="2">
    <source>
        <dbReference type="ARBA" id="ARBA00012438"/>
    </source>
</evidence>
<dbReference type="GO" id="GO:0000155">
    <property type="term" value="F:phosphorelay sensor kinase activity"/>
    <property type="evidence" value="ECO:0007669"/>
    <property type="project" value="InterPro"/>
</dbReference>
<organism evidence="11 12">
    <name type="scientific">Poseidonibacter parvus</name>
    <dbReference type="NCBI Taxonomy" id="1850254"/>
    <lineage>
        <taxon>Bacteria</taxon>
        <taxon>Pseudomonadati</taxon>
        <taxon>Campylobacterota</taxon>
        <taxon>Epsilonproteobacteria</taxon>
        <taxon>Campylobacterales</taxon>
        <taxon>Arcobacteraceae</taxon>
        <taxon>Poseidonibacter</taxon>
    </lineage>
</organism>
<dbReference type="SMART" id="SM00387">
    <property type="entry name" value="HATPase_c"/>
    <property type="match status" value="1"/>
</dbReference>
<evidence type="ECO:0000313" key="11">
    <source>
        <dbReference type="EMBL" id="APW65088.1"/>
    </source>
</evidence>
<dbReference type="KEGG" id="alp:LPB137_04155"/>
<proteinExistence type="predicted"/>
<dbReference type="Gene3D" id="1.10.287.130">
    <property type="match status" value="1"/>
</dbReference>
<evidence type="ECO:0000259" key="10">
    <source>
        <dbReference type="PROSITE" id="PS50109"/>
    </source>
</evidence>